<evidence type="ECO:0000256" key="2">
    <source>
        <dbReference type="PROSITE-ProRule" id="PRU00252"/>
    </source>
</evidence>
<dbReference type="SUPFAM" id="SSF50249">
    <property type="entry name" value="Nucleic acid-binding proteins"/>
    <property type="match status" value="1"/>
</dbReference>
<evidence type="ECO:0000256" key="1">
    <source>
        <dbReference type="ARBA" id="ARBA00023125"/>
    </source>
</evidence>
<name>A0A6G9YZE8_9NOCA</name>
<feature type="compositionally biased region" description="Basic and acidic residues" evidence="3">
    <location>
        <begin position="125"/>
        <end position="136"/>
    </location>
</feature>
<dbReference type="InterPro" id="IPR000424">
    <property type="entry name" value="Primosome_PriB/ssb"/>
</dbReference>
<dbReference type="Gene3D" id="2.40.50.140">
    <property type="entry name" value="Nucleic acid-binding proteins"/>
    <property type="match status" value="1"/>
</dbReference>
<accession>A0A6G9YZE8</accession>
<dbReference type="AlphaFoldDB" id="A0A6G9YZE8"/>
<sequence length="157" mass="17228">MYEAHTAVIGNVVSHPVRRSLPGGDQVVTFRMASTSRRFDPGSREWVDGGTLFLTVTCWRRLVEGVDSSLQRGDPIIAYGHLRTTEYRTRDGIQRHDLELRAAALGPDLGRCSAPVLRRPGPRNSLDRPSVDHEAAVRVTVEPDPAEPRVPAPAEAG</sequence>
<gene>
    <name evidence="4" type="ORF">F6W96_09540</name>
</gene>
<proteinExistence type="predicted"/>
<dbReference type="EMBL" id="CP046173">
    <property type="protein sequence ID" value="QIS18491.1"/>
    <property type="molecule type" value="Genomic_DNA"/>
</dbReference>
<dbReference type="Proteomes" id="UP000500953">
    <property type="component" value="Chromosome"/>
</dbReference>
<keyword evidence="1 2" id="KW-0238">DNA-binding</keyword>
<evidence type="ECO:0000313" key="5">
    <source>
        <dbReference type="Proteomes" id="UP000500953"/>
    </source>
</evidence>
<dbReference type="RefSeq" id="WP_167485823.1">
    <property type="nucleotide sequence ID" value="NZ_CP046173.1"/>
</dbReference>
<dbReference type="InterPro" id="IPR012340">
    <property type="entry name" value="NA-bd_OB-fold"/>
</dbReference>
<dbReference type="GO" id="GO:0003697">
    <property type="term" value="F:single-stranded DNA binding"/>
    <property type="evidence" value="ECO:0007669"/>
    <property type="project" value="InterPro"/>
</dbReference>
<dbReference type="CDD" id="cd04496">
    <property type="entry name" value="SSB_OBF"/>
    <property type="match status" value="1"/>
</dbReference>
<protein>
    <submittedName>
        <fullName evidence="4">Single-stranded DNA-binding protein</fullName>
    </submittedName>
</protein>
<evidence type="ECO:0000313" key="4">
    <source>
        <dbReference type="EMBL" id="QIS18491.1"/>
    </source>
</evidence>
<reference evidence="4 5" key="1">
    <citation type="journal article" date="2019" name="ACS Chem. Biol.">
        <title>Identification and Mobilization of a Cryptic Antibiotic Biosynthesis Gene Locus from a Human-Pathogenic Nocardia Isolate.</title>
        <authorList>
            <person name="Herisse M."/>
            <person name="Ishida K."/>
            <person name="Porter J.L."/>
            <person name="Howden B."/>
            <person name="Hertweck C."/>
            <person name="Stinear T.P."/>
            <person name="Pidot S.J."/>
        </authorList>
    </citation>
    <scope>NUCLEOTIDE SEQUENCE [LARGE SCALE GENOMIC DNA]</scope>
    <source>
        <strain evidence="4 5">AUSMDU00012715</strain>
    </source>
</reference>
<dbReference type="Pfam" id="PF00436">
    <property type="entry name" value="SSB"/>
    <property type="match status" value="1"/>
</dbReference>
<dbReference type="PROSITE" id="PS50935">
    <property type="entry name" value="SSB"/>
    <property type="match status" value="1"/>
</dbReference>
<feature type="region of interest" description="Disordered" evidence="3">
    <location>
        <begin position="115"/>
        <end position="157"/>
    </location>
</feature>
<organism evidence="4 5">
    <name type="scientific">Nocardia terpenica</name>
    <dbReference type="NCBI Taxonomy" id="455432"/>
    <lineage>
        <taxon>Bacteria</taxon>
        <taxon>Bacillati</taxon>
        <taxon>Actinomycetota</taxon>
        <taxon>Actinomycetes</taxon>
        <taxon>Mycobacteriales</taxon>
        <taxon>Nocardiaceae</taxon>
        <taxon>Nocardia</taxon>
    </lineage>
</organism>
<evidence type="ECO:0000256" key="3">
    <source>
        <dbReference type="SAM" id="MobiDB-lite"/>
    </source>
</evidence>